<name>A0A1H3RKP1_9BACT</name>
<keyword evidence="13" id="KW-1003">Cell membrane</keyword>
<evidence type="ECO:0000256" key="2">
    <source>
        <dbReference type="ARBA" id="ARBA00022448"/>
    </source>
</evidence>
<keyword evidence="7 13" id="KW-0406">Ion transport</keyword>
<evidence type="ECO:0000256" key="7">
    <source>
        <dbReference type="ARBA" id="ARBA00023065"/>
    </source>
</evidence>
<evidence type="ECO:0000256" key="5">
    <source>
        <dbReference type="ARBA" id="ARBA00022781"/>
    </source>
</evidence>
<evidence type="ECO:0000256" key="6">
    <source>
        <dbReference type="ARBA" id="ARBA00022989"/>
    </source>
</evidence>
<feature type="transmembrane region" description="Helical" evidence="13">
    <location>
        <begin position="6"/>
        <end position="27"/>
    </location>
</feature>
<protein>
    <recommendedName>
        <fullName evidence="13">ATP synthase subunit b</fullName>
    </recommendedName>
    <alternativeName>
        <fullName evidence="13">ATP synthase F(0) sector subunit b</fullName>
    </alternativeName>
    <alternativeName>
        <fullName evidence="13">ATPase subunit I</fullName>
    </alternativeName>
    <alternativeName>
        <fullName evidence="13">F-type ATPase subunit b</fullName>
        <shortName evidence="13">F-ATPase subunit b</shortName>
    </alternativeName>
</protein>
<evidence type="ECO:0000256" key="8">
    <source>
        <dbReference type="ARBA" id="ARBA00023136"/>
    </source>
</evidence>
<keyword evidence="2 13" id="KW-0813">Transport</keyword>
<sequence length="260" mass="30078">MQIDWFTVVAQILNFLILVGLLRRFLYQPILNAIDAREKKIASQLEEAASKKEEAEKEKELFLHKNEDFDRAKMELMKKAHDDSEQKRLQLLEEARNEASTMRTQLVKTTMEAHHSLKQEIQEKVHREVFAITQKMLSDLASMDLEDQTIKVFLGRLKTLNEAEKRQFLEAFQSSSTPILVRSAFDLPEKKREEIEQTVSQVIGVQAHFLFKTVPELVSGIELTTKGYKLAWSIAEYLHALEKNIAETAIEKSKTVFDKT</sequence>
<dbReference type="EMBL" id="FNQC01000008">
    <property type="protein sequence ID" value="SDZ25808.1"/>
    <property type="molecule type" value="Genomic_DNA"/>
</dbReference>
<evidence type="ECO:0000256" key="14">
    <source>
        <dbReference type="SAM" id="Coils"/>
    </source>
</evidence>
<evidence type="ECO:0000256" key="1">
    <source>
        <dbReference type="ARBA" id="ARBA00005513"/>
    </source>
</evidence>
<gene>
    <name evidence="13" type="primary">atpF</name>
    <name evidence="15" type="ORF">SAMN05444412_108157</name>
</gene>
<keyword evidence="8 13" id="KW-0472">Membrane</keyword>
<keyword evidence="16" id="KW-1185">Reference proteome</keyword>
<comment type="function">
    <text evidence="11">Component of the F(0) channel, it forms part of the peripheral stalk, linking F(1) to F(0). The b'-subunit is a diverged and duplicated form of b found in plants and photosynthetic bacteria.</text>
</comment>
<evidence type="ECO:0000313" key="16">
    <source>
        <dbReference type="Proteomes" id="UP000199663"/>
    </source>
</evidence>
<evidence type="ECO:0000256" key="3">
    <source>
        <dbReference type="ARBA" id="ARBA00022547"/>
    </source>
</evidence>
<comment type="subcellular location">
    <subcellularLocation>
        <location evidence="13">Cell membrane</location>
        <topology evidence="13">Single-pass membrane protein</topology>
    </subcellularLocation>
    <subcellularLocation>
        <location evidence="12">Endomembrane system</location>
        <topology evidence="12">Single-pass membrane protein</topology>
    </subcellularLocation>
</comment>
<dbReference type="InterPro" id="IPR050059">
    <property type="entry name" value="ATP_synthase_B_chain"/>
</dbReference>
<evidence type="ECO:0000256" key="4">
    <source>
        <dbReference type="ARBA" id="ARBA00022692"/>
    </source>
</evidence>
<keyword evidence="6 13" id="KW-1133">Transmembrane helix</keyword>
<comment type="similarity">
    <text evidence="1 13">Belongs to the ATPase B chain family.</text>
</comment>
<feature type="coiled-coil region" evidence="14">
    <location>
        <begin position="34"/>
        <end position="112"/>
    </location>
</feature>
<reference evidence="15 16" key="1">
    <citation type="submission" date="2016-10" db="EMBL/GenBank/DDBJ databases">
        <authorList>
            <person name="Varghese N."/>
            <person name="Submissions S."/>
        </authorList>
    </citation>
    <scope>NUCLEOTIDE SEQUENCE [LARGE SCALE GENOMIC DNA]</scope>
    <source>
        <strain evidence="15 16">DSM 17997</strain>
    </source>
</reference>
<evidence type="ECO:0000256" key="13">
    <source>
        <dbReference type="HAMAP-Rule" id="MF_01398"/>
    </source>
</evidence>
<accession>A0A1H3RKP1</accession>
<proteinExistence type="inferred from homology"/>
<dbReference type="RefSeq" id="WP_019598116.1">
    <property type="nucleotide sequence ID" value="NZ_FNQC01000008.1"/>
</dbReference>
<keyword evidence="3 13" id="KW-0138">CF(0)</keyword>
<comment type="caution">
    <text evidence="15">The sequence shown here is derived from an EMBL/GenBank/DDBJ whole genome shotgun (WGS) entry which is preliminary data.</text>
</comment>
<keyword evidence="5 13" id="KW-0375">Hydrogen ion transport</keyword>
<dbReference type="CDD" id="cd06503">
    <property type="entry name" value="ATP-synt_Fo_b"/>
    <property type="match status" value="1"/>
</dbReference>
<dbReference type="HAMAP" id="MF_01398">
    <property type="entry name" value="ATP_synth_b_bprime"/>
    <property type="match status" value="1"/>
</dbReference>
<dbReference type="PANTHER" id="PTHR33445">
    <property type="entry name" value="ATP SYNTHASE SUBUNIT B', CHLOROPLASTIC"/>
    <property type="match status" value="1"/>
</dbReference>
<evidence type="ECO:0000313" key="15">
    <source>
        <dbReference type="EMBL" id="SDZ25808.1"/>
    </source>
</evidence>
<evidence type="ECO:0000256" key="10">
    <source>
        <dbReference type="ARBA" id="ARBA00025198"/>
    </source>
</evidence>
<evidence type="ECO:0000256" key="11">
    <source>
        <dbReference type="ARBA" id="ARBA00025614"/>
    </source>
</evidence>
<dbReference type="Pfam" id="PF00430">
    <property type="entry name" value="ATP-synt_B"/>
    <property type="match status" value="1"/>
</dbReference>
<evidence type="ECO:0000256" key="9">
    <source>
        <dbReference type="ARBA" id="ARBA00023310"/>
    </source>
</evidence>
<evidence type="ECO:0000256" key="12">
    <source>
        <dbReference type="ARBA" id="ARBA00037847"/>
    </source>
</evidence>
<comment type="subunit">
    <text evidence="13">F-type ATPases have 2 components, F(1) - the catalytic core - and F(0) - the membrane proton channel. F(1) has five subunits: alpha(3), beta(3), gamma(1), delta(1), epsilon(1). F(0) has three main subunits: a(1), b(2) and c(10-14). The alpha and beta chains form an alternating ring which encloses part of the gamma chain. F(1) is attached to F(0) by a central stalk formed by the gamma and epsilon chains, while a peripheral stalk is formed by the delta and b chains.</text>
</comment>
<keyword evidence="14" id="KW-0175">Coiled coil</keyword>
<keyword evidence="9 13" id="KW-0066">ATP synthesis</keyword>
<comment type="function">
    <text evidence="10 13">F(1)F(0) ATP synthase produces ATP from ADP in the presence of a proton or sodium gradient. F-type ATPases consist of two structural domains, F(1) containing the extramembraneous catalytic core and F(0) containing the membrane proton channel, linked together by a central stalk and a peripheral stalk. During catalysis, ATP synthesis in the catalytic domain of F(1) is coupled via a rotary mechanism of the central stalk subunits to proton translocation.</text>
</comment>
<keyword evidence="4 13" id="KW-0812">Transmembrane</keyword>
<dbReference type="NCBIfam" id="TIGR03321">
    <property type="entry name" value="alt_F1F0_F0_B"/>
    <property type="match status" value="1"/>
</dbReference>
<dbReference type="InterPro" id="IPR017707">
    <property type="entry name" value="Alt_ATP_synth_F0_bsu"/>
</dbReference>
<dbReference type="Proteomes" id="UP000199663">
    <property type="component" value="Unassembled WGS sequence"/>
</dbReference>
<dbReference type="PANTHER" id="PTHR33445:SF2">
    <property type="entry name" value="ATP SYNTHASE SUBUNIT B', CHLOROPLASTIC"/>
    <property type="match status" value="1"/>
</dbReference>
<organism evidence="15 16">
    <name type="scientific">Rhodonellum ikkaensis</name>
    <dbReference type="NCBI Taxonomy" id="336829"/>
    <lineage>
        <taxon>Bacteria</taxon>
        <taxon>Pseudomonadati</taxon>
        <taxon>Bacteroidota</taxon>
        <taxon>Cytophagia</taxon>
        <taxon>Cytophagales</taxon>
        <taxon>Cytophagaceae</taxon>
        <taxon>Rhodonellum</taxon>
    </lineage>
</organism>
<dbReference type="InterPro" id="IPR002146">
    <property type="entry name" value="ATP_synth_b/b'su_bac/chlpt"/>
</dbReference>